<dbReference type="OrthoDB" id="9811720at2"/>
<dbReference type="AlphaFoldDB" id="D9SK63"/>
<evidence type="ECO:0000259" key="2">
    <source>
        <dbReference type="Pfam" id="PF04982"/>
    </source>
</evidence>
<dbReference type="STRING" id="395494.Galf_2476"/>
<dbReference type="InterPro" id="IPR007065">
    <property type="entry name" value="HPP"/>
</dbReference>
<feature type="transmembrane region" description="Helical" evidence="1">
    <location>
        <begin position="100"/>
        <end position="117"/>
    </location>
</feature>
<dbReference type="PANTHER" id="PTHR33741">
    <property type="entry name" value="TRANSMEMBRANE PROTEIN DDB_G0269096-RELATED"/>
    <property type="match status" value="1"/>
</dbReference>
<evidence type="ECO:0000313" key="4">
    <source>
        <dbReference type="Proteomes" id="UP000001235"/>
    </source>
</evidence>
<protein>
    <submittedName>
        <fullName evidence="3">HPP family protein</fullName>
    </submittedName>
</protein>
<feature type="transmembrane region" description="Helical" evidence="1">
    <location>
        <begin position="49"/>
        <end position="67"/>
    </location>
</feature>
<keyword evidence="1" id="KW-0472">Membrane</keyword>
<feature type="transmembrane region" description="Helical" evidence="1">
    <location>
        <begin position="145"/>
        <end position="168"/>
    </location>
</feature>
<accession>D9SK63</accession>
<feature type="transmembrane region" description="Helical" evidence="1">
    <location>
        <begin position="73"/>
        <end position="93"/>
    </location>
</feature>
<evidence type="ECO:0000313" key="3">
    <source>
        <dbReference type="EMBL" id="ADL56475.1"/>
    </source>
</evidence>
<evidence type="ECO:0000256" key="1">
    <source>
        <dbReference type="SAM" id="Phobius"/>
    </source>
</evidence>
<dbReference type="KEGG" id="gca:Galf_2476"/>
<dbReference type="Proteomes" id="UP000001235">
    <property type="component" value="Chromosome"/>
</dbReference>
<feature type="domain" description="HPP transmembrane region" evidence="2">
    <location>
        <begin position="20"/>
        <end position="174"/>
    </location>
</feature>
<dbReference type="PANTHER" id="PTHR33741:SF5">
    <property type="entry name" value="TRANSMEMBRANE PROTEIN DDB_G0269096-RELATED"/>
    <property type="match status" value="1"/>
</dbReference>
<dbReference type="InterPro" id="IPR058581">
    <property type="entry name" value="TM_HPP"/>
</dbReference>
<dbReference type="EMBL" id="CP002159">
    <property type="protein sequence ID" value="ADL56475.1"/>
    <property type="molecule type" value="Genomic_DNA"/>
</dbReference>
<gene>
    <name evidence="3" type="ordered locus">Galf_2476</name>
</gene>
<keyword evidence="1" id="KW-0812">Transmembrane</keyword>
<dbReference type="HOGENOM" id="CLU_040397_1_0_4"/>
<keyword evidence="1" id="KW-1133">Transmembrane helix</keyword>
<keyword evidence="4" id="KW-1185">Reference proteome</keyword>
<dbReference type="eggNOG" id="COG3448">
    <property type="taxonomic scope" value="Bacteria"/>
</dbReference>
<organism evidence="3 4">
    <name type="scientific">Gallionella capsiferriformans (strain ES-2)</name>
    <name type="common">Gallionella ferruginea capsiferriformans (strain ES-2)</name>
    <dbReference type="NCBI Taxonomy" id="395494"/>
    <lineage>
        <taxon>Bacteria</taxon>
        <taxon>Pseudomonadati</taxon>
        <taxon>Pseudomonadota</taxon>
        <taxon>Betaproteobacteria</taxon>
        <taxon>Nitrosomonadales</taxon>
        <taxon>Gallionellaceae</taxon>
        <taxon>Gallionella</taxon>
    </lineage>
</organism>
<dbReference type="Pfam" id="PF04982">
    <property type="entry name" value="TM_HPP"/>
    <property type="match status" value="1"/>
</dbReference>
<feature type="transmembrane region" description="Helical" evidence="1">
    <location>
        <begin position="24"/>
        <end position="42"/>
    </location>
</feature>
<reference evidence="3 4" key="1">
    <citation type="submission" date="2010-08" db="EMBL/GenBank/DDBJ databases">
        <title>Complete sequence of Gallionella capsiferriformans ES-2.</title>
        <authorList>
            <consortium name="US DOE Joint Genome Institute"/>
            <person name="Lucas S."/>
            <person name="Copeland A."/>
            <person name="Lapidus A."/>
            <person name="Cheng J.-F."/>
            <person name="Bruce D."/>
            <person name="Goodwin L."/>
            <person name="Pitluck S."/>
            <person name="Chertkov O."/>
            <person name="Davenport K.W."/>
            <person name="Detter J.C."/>
            <person name="Han C."/>
            <person name="Tapia R."/>
            <person name="Land M."/>
            <person name="Hauser L."/>
            <person name="Chang Y.-J."/>
            <person name="Jeffries C."/>
            <person name="Kyrpides N."/>
            <person name="Ivanova N."/>
            <person name="Mikhailova N."/>
            <person name="Shelobolina E.S."/>
            <person name="Picardal F."/>
            <person name="Roden E."/>
            <person name="Emerson D."/>
            <person name="Woyke T."/>
        </authorList>
    </citation>
    <scope>NUCLEOTIDE SEQUENCE [LARGE SCALE GENOMIC DNA]</scope>
    <source>
        <strain evidence="3 4">ES-2</strain>
    </source>
</reference>
<dbReference type="RefSeq" id="WP_013294395.1">
    <property type="nucleotide sequence ID" value="NC_014394.1"/>
</dbReference>
<name>D9SK63_GALCS</name>
<sequence>MGFVNKITGFWGVSSNATGHAEKFISGIGGFIGILLTMWVSHHYLGVQGAALLVASMGASAVLLFAVPHGALSQPWALMGGHFFSALIGVTCAQSVTNPLIAAPLAVALAITVMHYLRCTHPPGGATAITAVIGGEQVHALGYQFVLTPVLVNALIMLLAAIAVNYAFQWRRYPASLKQQASKPEVQNMAATSKLMHDDFEYALRELGTYVDVSEADLSRIYRLAVKHAWQLSDQSGEISAGLYYSNGEQGADKSVRKVIEVSDKDGGSAVTYSIVAGNGQGAIKTATMPDFTNWQEYEVILKQGSWHRIRPIDL</sequence>
<proteinExistence type="predicted"/>